<accession>A0A4Y2G652</accession>
<sequence length="96" mass="10452">MIKDPLSVLKLRLPPNGRCPNSAEDPVSSLSEVWTVKNPRGGTNHKNFLYSARNLLKLAITRAREVALDPTGTVKNNFKNLACPSNAGAHPYNRAG</sequence>
<protein>
    <submittedName>
        <fullName evidence="1">Uncharacterized protein</fullName>
    </submittedName>
</protein>
<organism evidence="1 2">
    <name type="scientific">Araneus ventricosus</name>
    <name type="common">Orbweaver spider</name>
    <name type="synonym">Epeira ventricosa</name>
    <dbReference type="NCBI Taxonomy" id="182803"/>
    <lineage>
        <taxon>Eukaryota</taxon>
        <taxon>Metazoa</taxon>
        <taxon>Ecdysozoa</taxon>
        <taxon>Arthropoda</taxon>
        <taxon>Chelicerata</taxon>
        <taxon>Arachnida</taxon>
        <taxon>Araneae</taxon>
        <taxon>Araneomorphae</taxon>
        <taxon>Entelegynae</taxon>
        <taxon>Araneoidea</taxon>
        <taxon>Araneidae</taxon>
        <taxon>Araneus</taxon>
    </lineage>
</organism>
<dbReference type="AlphaFoldDB" id="A0A4Y2G652"/>
<evidence type="ECO:0000313" key="2">
    <source>
        <dbReference type="Proteomes" id="UP000499080"/>
    </source>
</evidence>
<gene>
    <name evidence="1" type="ORF">AVEN_72511_1</name>
</gene>
<proteinExistence type="predicted"/>
<keyword evidence="2" id="KW-1185">Reference proteome</keyword>
<evidence type="ECO:0000313" key="1">
    <source>
        <dbReference type="EMBL" id="GBM48246.1"/>
    </source>
</evidence>
<dbReference type="Proteomes" id="UP000499080">
    <property type="component" value="Unassembled WGS sequence"/>
</dbReference>
<reference evidence="1 2" key="1">
    <citation type="journal article" date="2019" name="Sci. Rep.">
        <title>Orb-weaving spider Araneus ventricosus genome elucidates the spidroin gene catalogue.</title>
        <authorList>
            <person name="Kono N."/>
            <person name="Nakamura H."/>
            <person name="Ohtoshi R."/>
            <person name="Moran D.A.P."/>
            <person name="Shinohara A."/>
            <person name="Yoshida Y."/>
            <person name="Fujiwara M."/>
            <person name="Mori M."/>
            <person name="Tomita M."/>
            <person name="Arakawa K."/>
        </authorList>
    </citation>
    <scope>NUCLEOTIDE SEQUENCE [LARGE SCALE GENOMIC DNA]</scope>
</reference>
<comment type="caution">
    <text evidence="1">The sequence shown here is derived from an EMBL/GenBank/DDBJ whole genome shotgun (WGS) entry which is preliminary data.</text>
</comment>
<dbReference type="EMBL" id="BGPR01001207">
    <property type="protein sequence ID" value="GBM48246.1"/>
    <property type="molecule type" value="Genomic_DNA"/>
</dbReference>
<name>A0A4Y2G652_ARAVE</name>